<keyword evidence="3" id="KW-1185">Reference proteome</keyword>
<evidence type="ECO:0000313" key="3">
    <source>
        <dbReference type="Proteomes" id="UP000009315"/>
    </source>
</evidence>
<comment type="caution">
    <text evidence="2">The sequence shown here is derived from an EMBL/GenBank/DDBJ whole genome shotgun (WGS) entry which is preliminary data.</text>
</comment>
<dbReference type="AlphaFoldDB" id="K8E6H5"/>
<evidence type="ECO:0000256" key="1">
    <source>
        <dbReference type="SAM" id="Phobius"/>
    </source>
</evidence>
<dbReference type="STRING" id="1121428.DESHY_110027"/>
<dbReference type="Proteomes" id="UP000009315">
    <property type="component" value="Unassembled WGS sequence"/>
</dbReference>
<accession>K8E6H5</accession>
<evidence type="ECO:0000313" key="2">
    <source>
        <dbReference type="EMBL" id="CCO07083.1"/>
    </source>
</evidence>
<feature type="transmembrane region" description="Helical" evidence="1">
    <location>
        <begin position="61"/>
        <end position="82"/>
    </location>
</feature>
<proteinExistence type="predicted"/>
<keyword evidence="1" id="KW-1133">Transmembrane helix</keyword>
<sequence length="106" mass="12799">MLNSPRSLNYLIRRQINRINRHTERFVGLMKYKRYKKDNVVIINGHIGSDNVYYVNFYSKLFGFSLLLFSLFFCPVDIFGIMDKLIRLFMAFDFYIIHCFRHGLIM</sequence>
<organism evidence="2 3">
    <name type="scientific">Desulforamulus hydrothermalis Lam5 = DSM 18033</name>
    <dbReference type="NCBI Taxonomy" id="1121428"/>
    <lineage>
        <taxon>Bacteria</taxon>
        <taxon>Bacillati</taxon>
        <taxon>Bacillota</taxon>
        <taxon>Clostridia</taxon>
        <taxon>Eubacteriales</taxon>
        <taxon>Peptococcaceae</taxon>
        <taxon>Desulforamulus</taxon>
    </lineage>
</organism>
<keyword evidence="1" id="KW-0472">Membrane</keyword>
<protein>
    <submittedName>
        <fullName evidence="2">Uncharacterized protein</fullName>
    </submittedName>
</protein>
<dbReference type="EMBL" id="CAOS01000003">
    <property type="protein sequence ID" value="CCO07083.1"/>
    <property type="molecule type" value="Genomic_DNA"/>
</dbReference>
<gene>
    <name evidence="2" type="ORF">DESHY_110027</name>
</gene>
<reference evidence="2 3" key="1">
    <citation type="journal article" date="2013" name="Genome Announc.">
        <title>Genome Sequence of the Sulfate-Reducing Bacterium Desulfotomaculum hydrothermale Lam5(T).</title>
        <authorList>
            <person name="Amin O."/>
            <person name="Fardeau M.L."/>
            <person name="Valette O."/>
            <person name="Hirschler-Rea A."/>
            <person name="Barbe V."/>
            <person name="Medigue C."/>
            <person name="Vacherie B."/>
            <person name="Ollivier B."/>
            <person name="Bertin P.N."/>
            <person name="Dolla A."/>
        </authorList>
    </citation>
    <scope>NUCLEOTIDE SEQUENCE [LARGE SCALE GENOMIC DNA]</scope>
    <source>
        <strain evidence="3">Lam5 / DSM 18033</strain>
    </source>
</reference>
<name>K8E6H5_9FIRM</name>
<keyword evidence="1" id="KW-0812">Transmembrane</keyword>